<evidence type="ECO:0000256" key="4">
    <source>
        <dbReference type="ARBA" id="ARBA00023163"/>
    </source>
</evidence>
<dbReference type="Pfam" id="PF03466">
    <property type="entry name" value="LysR_substrate"/>
    <property type="match status" value="1"/>
</dbReference>
<dbReference type="SUPFAM" id="SSF53850">
    <property type="entry name" value="Periplasmic binding protein-like II"/>
    <property type="match status" value="1"/>
</dbReference>
<sequence length="304" mass="33487">MNEPVESAELLAFTKIVEAKSLSRAASELGVPRATIGRRLSRLEERLGTRLVRRTTRSLTLTDAGDTFYRHARVALDAVRDAEASIRRTDATIRGELRVSVPPTTEESFFAMIGAFAKEHPNVRLHVHFASRFVDLRRDGYDVALRAARDIEPGLVARTLLRSKLIAVASPEYVAEKGAPRRKSDLKKHRCLMGFAHGDLPQTHWPVSGGMVHVEGAFFSNNIRLLADAALRGLGIAFLDGRILQPYLQSGALVQVLPGIIEANVRLAVVYLERELVPAHVRAFVNAVIAWAPVLGKAGGRVRR</sequence>
<dbReference type="InterPro" id="IPR036390">
    <property type="entry name" value="WH_DNA-bd_sf"/>
</dbReference>
<name>A0ABZ2M6K9_9BACT</name>
<evidence type="ECO:0000256" key="2">
    <source>
        <dbReference type="ARBA" id="ARBA00023015"/>
    </source>
</evidence>
<comment type="similarity">
    <text evidence="1">Belongs to the LysR transcriptional regulatory family.</text>
</comment>
<evidence type="ECO:0000256" key="3">
    <source>
        <dbReference type="ARBA" id="ARBA00023125"/>
    </source>
</evidence>
<reference evidence="6 7" key="1">
    <citation type="submission" date="2021-12" db="EMBL/GenBank/DDBJ databases">
        <title>Discovery of the Pendulisporaceae a myxobacterial family with distinct sporulation behavior and unique specialized metabolism.</title>
        <authorList>
            <person name="Garcia R."/>
            <person name="Popoff A."/>
            <person name="Bader C.D."/>
            <person name="Loehr J."/>
            <person name="Walesch S."/>
            <person name="Walt C."/>
            <person name="Boldt J."/>
            <person name="Bunk B."/>
            <person name="Haeckl F.J.F.P.J."/>
            <person name="Gunesch A.P."/>
            <person name="Birkelbach J."/>
            <person name="Nuebel U."/>
            <person name="Pietschmann T."/>
            <person name="Bach T."/>
            <person name="Mueller R."/>
        </authorList>
    </citation>
    <scope>NUCLEOTIDE SEQUENCE [LARGE SCALE GENOMIC DNA]</scope>
    <source>
        <strain evidence="6 7">MSr11954</strain>
    </source>
</reference>
<dbReference type="InterPro" id="IPR036388">
    <property type="entry name" value="WH-like_DNA-bd_sf"/>
</dbReference>
<dbReference type="SUPFAM" id="SSF46785">
    <property type="entry name" value="Winged helix' DNA-binding domain"/>
    <property type="match status" value="1"/>
</dbReference>
<keyword evidence="2" id="KW-0805">Transcription regulation</keyword>
<feature type="domain" description="HTH lysR-type" evidence="5">
    <location>
        <begin position="5"/>
        <end position="62"/>
    </location>
</feature>
<dbReference type="Gene3D" id="1.10.10.10">
    <property type="entry name" value="Winged helix-like DNA-binding domain superfamily/Winged helix DNA-binding domain"/>
    <property type="match status" value="1"/>
</dbReference>
<protein>
    <submittedName>
        <fullName evidence="6">LysR family transcriptional regulator</fullName>
    </submittedName>
</protein>
<keyword evidence="7" id="KW-1185">Reference proteome</keyword>
<dbReference type="Gene3D" id="3.40.190.290">
    <property type="match status" value="1"/>
</dbReference>
<dbReference type="Proteomes" id="UP001370348">
    <property type="component" value="Chromosome"/>
</dbReference>
<dbReference type="InterPro" id="IPR000847">
    <property type="entry name" value="LysR_HTH_N"/>
</dbReference>
<dbReference type="PANTHER" id="PTHR30537">
    <property type="entry name" value="HTH-TYPE TRANSCRIPTIONAL REGULATOR"/>
    <property type="match status" value="1"/>
</dbReference>
<dbReference type="RefSeq" id="WP_394827386.1">
    <property type="nucleotide sequence ID" value="NZ_CP089984.1"/>
</dbReference>
<dbReference type="CDD" id="cd08422">
    <property type="entry name" value="PBP2_CrgA_like"/>
    <property type="match status" value="1"/>
</dbReference>
<proteinExistence type="inferred from homology"/>
<evidence type="ECO:0000313" key="7">
    <source>
        <dbReference type="Proteomes" id="UP001370348"/>
    </source>
</evidence>
<dbReference type="Pfam" id="PF00126">
    <property type="entry name" value="HTH_1"/>
    <property type="match status" value="1"/>
</dbReference>
<keyword evidence="4" id="KW-0804">Transcription</keyword>
<organism evidence="6 7">
    <name type="scientific">Pendulispora albinea</name>
    <dbReference type="NCBI Taxonomy" id="2741071"/>
    <lineage>
        <taxon>Bacteria</taxon>
        <taxon>Pseudomonadati</taxon>
        <taxon>Myxococcota</taxon>
        <taxon>Myxococcia</taxon>
        <taxon>Myxococcales</taxon>
        <taxon>Sorangiineae</taxon>
        <taxon>Pendulisporaceae</taxon>
        <taxon>Pendulispora</taxon>
    </lineage>
</organism>
<accession>A0ABZ2M6K9</accession>
<evidence type="ECO:0000259" key="5">
    <source>
        <dbReference type="PROSITE" id="PS50931"/>
    </source>
</evidence>
<dbReference type="PANTHER" id="PTHR30537:SF5">
    <property type="entry name" value="HTH-TYPE TRANSCRIPTIONAL ACTIVATOR TTDR-RELATED"/>
    <property type="match status" value="1"/>
</dbReference>
<gene>
    <name evidence="6" type="ORF">LZC94_10830</name>
</gene>
<keyword evidence="3" id="KW-0238">DNA-binding</keyword>
<evidence type="ECO:0000313" key="6">
    <source>
        <dbReference type="EMBL" id="WXB17745.1"/>
    </source>
</evidence>
<dbReference type="PROSITE" id="PS50931">
    <property type="entry name" value="HTH_LYSR"/>
    <property type="match status" value="1"/>
</dbReference>
<evidence type="ECO:0000256" key="1">
    <source>
        <dbReference type="ARBA" id="ARBA00009437"/>
    </source>
</evidence>
<dbReference type="InterPro" id="IPR005119">
    <property type="entry name" value="LysR_subst-bd"/>
</dbReference>
<dbReference type="InterPro" id="IPR058163">
    <property type="entry name" value="LysR-type_TF_proteobact-type"/>
</dbReference>
<dbReference type="EMBL" id="CP089984">
    <property type="protein sequence ID" value="WXB17745.1"/>
    <property type="molecule type" value="Genomic_DNA"/>
</dbReference>